<evidence type="ECO:0000313" key="5">
    <source>
        <dbReference type="EMBL" id="BAD83761.1"/>
    </source>
</evidence>
<dbReference type="InterPro" id="IPR032710">
    <property type="entry name" value="NTF2-like_dom_sf"/>
</dbReference>
<dbReference type="PIRSF" id="PIRSF003299">
    <property type="entry name" value="VirB8_PtlE"/>
    <property type="match status" value="1"/>
</dbReference>
<dbReference type="Gene3D" id="3.10.450.230">
    <property type="entry name" value="VirB8 protein"/>
    <property type="match status" value="1"/>
</dbReference>
<evidence type="ECO:0000256" key="3">
    <source>
        <dbReference type="ARBA" id="ARBA00022989"/>
    </source>
</evidence>
<proteinExistence type="predicted"/>
<protein>
    <submittedName>
        <fullName evidence="5">VirB8-like protein</fullName>
    </submittedName>
</protein>
<geneLocation type="plasmid" evidence="5">
    <name>pMBO-2</name>
</geneLocation>
<dbReference type="InterPro" id="IPR007430">
    <property type="entry name" value="VirB8"/>
</dbReference>
<dbReference type="STRING" id="476.B0182_05030"/>
<evidence type="ECO:0000256" key="2">
    <source>
        <dbReference type="ARBA" id="ARBA00022692"/>
    </source>
</evidence>
<dbReference type="SUPFAM" id="SSF54427">
    <property type="entry name" value="NTF2-like"/>
    <property type="match status" value="1"/>
</dbReference>
<dbReference type="CDD" id="cd16424">
    <property type="entry name" value="VirB8"/>
    <property type="match status" value="1"/>
</dbReference>
<keyword evidence="5" id="KW-0614">Plasmid</keyword>
<name>Q5KT89_MORBO</name>
<dbReference type="GO" id="GO:0030255">
    <property type="term" value="P:protein secretion by the type IV secretion system"/>
    <property type="evidence" value="ECO:0007669"/>
    <property type="project" value="InterPro"/>
</dbReference>
<dbReference type="RefSeq" id="WP_012477721.1">
    <property type="nucleotide sequence ID" value="NZ_CP030243.1"/>
</dbReference>
<keyword evidence="4" id="KW-0472">Membrane</keyword>
<evidence type="ECO:0000256" key="1">
    <source>
        <dbReference type="ARBA" id="ARBA00004167"/>
    </source>
</evidence>
<keyword evidence="2" id="KW-0812">Transmembrane</keyword>
<dbReference type="Pfam" id="PF04335">
    <property type="entry name" value="VirB8"/>
    <property type="match status" value="1"/>
</dbReference>
<dbReference type="KEGG" id="mboi:DQF64_14715"/>
<reference evidence="5" key="1">
    <citation type="journal article" date="2006" name="Vet. Microbiol.">
        <title>Filamentous-haemagglutinin-like protein genes encoded on a plasmid of Moraxella bovis.</title>
        <authorList>
            <person name="Kakuda T."/>
            <person name="Sarataphan N."/>
            <person name="Tanaka T."/>
            <person name="Takai S."/>
        </authorList>
    </citation>
    <scope>NUCLEOTIDE SEQUENCE</scope>
    <source>
        <strain evidence="5">EPP63</strain>
        <plasmid evidence="5">pMBO-2</plasmid>
    </source>
</reference>
<dbReference type="GO" id="GO:0016020">
    <property type="term" value="C:membrane"/>
    <property type="evidence" value="ECO:0007669"/>
    <property type="project" value="UniProtKB-SubCell"/>
</dbReference>
<dbReference type="InterPro" id="IPR026264">
    <property type="entry name" value="VirB8/PtlE"/>
</dbReference>
<gene>
    <name evidence="5" type="primary">virB8</name>
</gene>
<dbReference type="EMBL" id="AB169977">
    <property type="protein sequence ID" value="BAD83761.1"/>
    <property type="molecule type" value="Genomic_DNA"/>
</dbReference>
<keyword evidence="3" id="KW-1133">Transmembrane helix</keyword>
<dbReference type="AlphaFoldDB" id="Q5KT89"/>
<sequence length="252" mass="28470">MFKSKKAPANKVQKDKKISDNQAINDYLKEARGFEKSRIEFVEKSKTFWQYVALGAVAVAIANSVAIVGLTPLKEKEPFVLRVNDNTGEVDIVTTLKDEQITSLEQTARYYASNFVKLSESYDWYTIQKQFDDLMLFADNNVQNEIRNKFAMPTAPHKTYGSSQRVDVKINSVSKIGDNLMQIRFTKKISPMNGGTYDVMSGRLSPEPVESRHIAVLAYDYVNVPTVDEIRLVNPFGFTVKSYQVNDDGVGQ</sequence>
<evidence type="ECO:0000256" key="4">
    <source>
        <dbReference type="ARBA" id="ARBA00023136"/>
    </source>
</evidence>
<accession>Q5KT89</accession>
<comment type="subcellular location">
    <subcellularLocation>
        <location evidence="1">Membrane</location>
        <topology evidence="1">Single-pass membrane protein</topology>
    </subcellularLocation>
</comment>
<organism evidence="5">
    <name type="scientific">Moraxella bovis</name>
    <dbReference type="NCBI Taxonomy" id="476"/>
    <lineage>
        <taxon>Bacteria</taxon>
        <taxon>Pseudomonadati</taxon>
        <taxon>Pseudomonadota</taxon>
        <taxon>Gammaproteobacteria</taxon>
        <taxon>Moraxellales</taxon>
        <taxon>Moraxellaceae</taxon>
        <taxon>Moraxella</taxon>
    </lineage>
</organism>